<evidence type="ECO:0000313" key="1">
    <source>
        <dbReference type="EMBL" id="MPC37269.1"/>
    </source>
</evidence>
<organism evidence="1 2">
    <name type="scientific">Portunus trituberculatus</name>
    <name type="common">Swimming crab</name>
    <name type="synonym">Neptunus trituberculatus</name>
    <dbReference type="NCBI Taxonomy" id="210409"/>
    <lineage>
        <taxon>Eukaryota</taxon>
        <taxon>Metazoa</taxon>
        <taxon>Ecdysozoa</taxon>
        <taxon>Arthropoda</taxon>
        <taxon>Crustacea</taxon>
        <taxon>Multicrustacea</taxon>
        <taxon>Malacostraca</taxon>
        <taxon>Eumalacostraca</taxon>
        <taxon>Eucarida</taxon>
        <taxon>Decapoda</taxon>
        <taxon>Pleocyemata</taxon>
        <taxon>Brachyura</taxon>
        <taxon>Eubrachyura</taxon>
        <taxon>Portunoidea</taxon>
        <taxon>Portunidae</taxon>
        <taxon>Portuninae</taxon>
        <taxon>Portunus</taxon>
    </lineage>
</organism>
<protein>
    <submittedName>
        <fullName evidence="1">Uncharacterized protein</fullName>
    </submittedName>
</protein>
<dbReference type="Proteomes" id="UP000324222">
    <property type="component" value="Unassembled WGS sequence"/>
</dbReference>
<reference evidence="1 2" key="1">
    <citation type="submission" date="2019-05" db="EMBL/GenBank/DDBJ databases">
        <title>Another draft genome of Portunus trituberculatus and its Hox gene families provides insights of decapod evolution.</title>
        <authorList>
            <person name="Jeong J.-H."/>
            <person name="Song I."/>
            <person name="Kim S."/>
            <person name="Choi T."/>
            <person name="Kim D."/>
            <person name="Ryu S."/>
            <person name="Kim W."/>
        </authorList>
    </citation>
    <scope>NUCLEOTIDE SEQUENCE [LARGE SCALE GENOMIC DNA]</scope>
    <source>
        <tissue evidence="1">Muscle</tissue>
    </source>
</reference>
<dbReference type="AlphaFoldDB" id="A0A5B7EW65"/>
<comment type="caution">
    <text evidence="1">The sequence shown here is derived from an EMBL/GenBank/DDBJ whole genome shotgun (WGS) entry which is preliminary data.</text>
</comment>
<name>A0A5B7EW65_PORTR</name>
<dbReference type="EMBL" id="VSRR010003731">
    <property type="protein sequence ID" value="MPC37269.1"/>
    <property type="molecule type" value="Genomic_DNA"/>
</dbReference>
<proteinExistence type="predicted"/>
<keyword evidence="2" id="KW-1185">Reference proteome</keyword>
<evidence type="ECO:0000313" key="2">
    <source>
        <dbReference type="Proteomes" id="UP000324222"/>
    </source>
</evidence>
<sequence length="148" mass="16463">MPLGTSPLHRHSPRREEMANKLISDLLLGARARLVCQASRRSIAGHYEAASERDTQASYRKHRYFEGSVERRKLKADAKLIMIATDYEGQLSAWEVVGGMILAGILKGRMPLMFTSSARFRCSCSRDWWNGARAGGVLPVLPSSAKCL</sequence>
<accession>A0A5B7EW65</accession>
<gene>
    <name evidence="1" type="ORF">E2C01_030743</name>
</gene>